<gene>
    <name evidence="10" type="ORF">DAMNIGENAA_05270</name>
</gene>
<comment type="cofactor">
    <cofactor evidence="1">
        <name>Zn(2+)</name>
        <dbReference type="ChEBI" id="CHEBI:29105"/>
    </cofactor>
</comment>
<evidence type="ECO:0000256" key="1">
    <source>
        <dbReference type="ARBA" id="ARBA00001947"/>
    </source>
</evidence>
<dbReference type="CDD" id="cd12797">
    <property type="entry name" value="M23_peptidase"/>
    <property type="match status" value="1"/>
</dbReference>
<keyword evidence="3" id="KW-0645">Protease</keyword>
<dbReference type="Gene3D" id="3.10.450.350">
    <property type="match status" value="2"/>
</dbReference>
<dbReference type="Pfam" id="PF19425">
    <property type="entry name" value="Csd3_N2"/>
    <property type="match status" value="1"/>
</dbReference>
<dbReference type="InterPro" id="IPR045834">
    <property type="entry name" value="Csd3_N2"/>
</dbReference>
<evidence type="ECO:0000256" key="3">
    <source>
        <dbReference type="ARBA" id="ARBA00022670"/>
    </source>
</evidence>
<dbReference type="GO" id="GO:0004222">
    <property type="term" value="F:metalloendopeptidase activity"/>
    <property type="evidence" value="ECO:0007669"/>
    <property type="project" value="TreeGrafter"/>
</dbReference>
<dbReference type="Gene3D" id="2.70.70.10">
    <property type="entry name" value="Glucose Permease (Domain IIA)"/>
    <property type="match status" value="1"/>
</dbReference>
<dbReference type="InterPro" id="IPR050570">
    <property type="entry name" value="Cell_wall_metabolism_enzyme"/>
</dbReference>
<evidence type="ECO:0000313" key="11">
    <source>
        <dbReference type="Proteomes" id="UP001144372"/>
    </source>
</evidence>
<evidence type="ECO:0000256" key="6">
    <source>
        <dbReference type="ARBA" id="ARBA00022833"/>
    </source>
</evidence>
<proteinExistence type="predicted"/>
<feature type="domain" description="M23ase beta-sheet core" evidence="8">
    <location>
        <begin position="284"/>
        <end position="379"/>
    </location>
</feature>
<dbReference type="RefSeq" id="WP_281792111.1">
    <property type="nucleotide sequence ID" value="NZ_BSDR01000001.1"/>
</dbReference>
<reference evidence="10" key="1">
    <citation type="submission" date="2022-12" db="EMBL/GenBank/DDBJ databases">
        <title>Reference genome sequencing for broad-spectrum identification of bacterial and archaeal isolates by mass spectrometry.</title>
        <authorList>
            <person name="Sekiguchi Y."/>
            <person name="Tourlousse D.M."/>
        </authorList>
    </citation>
    <scope>NUCLEOTIDE SEQUENCE</scope>
    <source>
        <strain evidence="10">ASRB1</strain>
    </source>
</reference>
<dbReference type="AlphaFoldDB" id="A0A9W6FRK7"/>
<dbReference type="Pfam" id="PF01551">
    <property type="entry name" value="Peptidase_M23"/>
    <property type="match status" value="1"/>
</dbReference>
<comment type="caution">
    <text evidence="10">The sequence shown here is derived from an EMBL/GenBank/DDBJ whole genome shotgun (WGS) entry which is preliminary data.</text>
</comment>
<evidence type="ECO:0000256" key="4">
    <source>
        <dbReference type="ARBA" id="ARBA00022723"/>
    </source>
</evidence>
<dbReference type="GO" id="GO:0006508">
    <property type="term" value="P:proteolysis"/>
    <property type="evidence" value="ECO:0007669"/>
    <property type="project" value="UniProtKB-KW"/>
</dbReference>
<dbReference type="EMBL" id="BSDR01000001">
    <property type="protein sequence ID" value="GLI33094.1"/>
    <property type="molecule type" value="Genomic_DNA"/>
</dbReference>
<accession>A0A9W6FRK7</accession>
<name>A0A9W6FRK7_9BACT</name>
<dbReference type="Proteomes" id="UP001144372">
    <property type="component" value="Unassembled WGS sequence"/>
</dbReference>
<organism evidence="10 11">
    <name type="scientific">Desulforhabdus amnigena</name>
    <dbReference type="NCBI Taxonomy" id="40218"/>
    <lineage>
        <taxon>Bacteria</taxon>
        <taxon>Pseudomonadati</taxon>
        <taxon>Thermodesulfobacteriota</taxon>
        <taxon>Syntrophobacteria</taxon>
        <taxon>Syntrophobacterales</taxon>
        <taxon>Syntrophobacteraceae</taxon>
        <taxon>Desulforhabdus</taxon>
    </lineage>
</organism>
<dbReference type="InterPro" id="IPR016047">
    <property type="entry name" value="M23ase_b-sheet_dom"/>
</dbReference>
<dbReference type="GO" id="GO:0030313">
    <property type="term" value="C:cell envelope"/>
    <property type="evidence" value="ECO:0007669"/>
    <property type="project" value="UniProtKB-SubCell"/>
</dbReference>
<evidence type="ECO:0000256" key="2">
    <source>
        <dbReference type="ARBA" id="ARBA00004196"/>
    </source>
</evidence>
<keyword evidence="4" id="KW-0479">Metal-binding</keyword>
<evidence type="ECO:0000313" key="10">
    <source>
        <dbReference type="EMBL" id="GLI33094.1"/>
    </source>
</evidence>
<keyword evidence="11" id="KW-1185">Reference proteome</keyword>
<evidence type="ECO:0000256" key="7">
    <source>
        <dbReference type="ARBA" id="ARBA00023049"/>
    </source>
</evidence>
<evidence type="ECO:0000256" key="5">
    <source>
        <dbReference type="ARBA" id="ARBA00022801"/>
    </source>
</evidence>
<feature type="domain" description="Csd3-like second N-terminal" evidence="9">
    <location>
        <begin position="153"/>
        <end position="271"/>
    </location>
</feature>
<dbReference type="GO" id="GO:0046872">
    <property type="term" value="F:metal ion binding"/>
    <property type="evidence" value="ECO:0007669"/>
    <property type="project" value="UniProtKB-KW"/>
</dbReference>
<dbReference type="PANTHER" id="PTHR21666:SF288">
    <property type="entry name" value="CELL DIVISION PROTEIN YTFB"/>
    <property type="match status" value="1"/>
</dbReference>
<keyword evidence="7" id="KW-0482">Metalloprotease</keyword>
<dbReference type="PANTHER" id="PTHR21666">
    <property type="entry name" value="PEPTIDASE-RELATED"/>
    <property type="match status" value="1"/>
</dbReference>
<keyword evidence="6" id="KW-0862">Zinc</keyword>
<comment type="subcellular location">
    <subcellularLocation>
        <location evidence="2">Cell envelope</location>
    </subcellularLocation>
</comment>
<protein>
    <submittedName>
        <fullName evidence="10">Peptidase M23</fullName>
    </submittedName>
</protein>
<sequence length="427" mass="47509">MGRLLCVVFLANIGVLSWQNIFSLPNAPSPVPIPASLTKLDYPDHFALRLEYLKQYSFKHYVIRPGDTLLQVMEKFHLPQDCLYAWQESCAGICRLDQLQPDDELTIRVGREDGQPVKFTYASVDGATYVFRKVGGKWECRQGSVQPVTILESVKGTITDTLYDSCLRAGLPANLIMDLADLFAYDIDFNTDLRPGDSFAVHFEDSVKGGKRVHSGPILAAEMMVGGERYQAFLYTFSDGYKDYFDAEGNSLRKLFLKAPLSYSRISSTFTKKRLHPVLKIYRPHLGIDYAAPTGTPISALGNGTITFVGKKGGFGRYIEIRHNGTYRTTYGHLSAFAKGLHKGMKVAQGDLIGYVGSSGLATGPHLDFRFYKDGKPIDFLKTDFPHAKSIPKSLQADFTKKLETYLSALHGKTFALNKSATPTIHE</sequence>
<evidence type="ECO:0000259" key="8">
    <source>
        <dbReference type="Pfam" id="PF01551"/>
    </source>
</evidence>
<evidence type="ECO:0000259" key="9">
    <source>
        <dbReference type="Pfam" id="PF19425"/>
    </source>
</evidence>
<dbReference type="InterPro" id="IPR011055">
    <property type="entry name" value="Dup_hybrid_motif"/>
</dbReference>
<dbReference type="SUPFAM" id="SSF51261">
    <property type="entry name" value="Duplicated hybrid motif"/>
    <property type="match status" value="1"/>
</dbReference>
<keyword evidence="5" id="KW-0378">Hydrolase</keyword>